<evidence type="ECO:0000313" key="2">
    <source>
        <dbReference type="EMBL" id="KAJ7036240.1"/>
    </source>
</evidence>
<proteinExistence type="predicted"/>
<accession>A0AAD6SYN4</accession>
<dbReference type="AlphaFoldDB" id="A0AAD6SYN4"/>
<keyword evidence="3" id="KW-1185">Reference proteome</keyword>
<reference evidence="2" key="1">
    <citation type="submission" date="2023-03" db="EMBL/GenBank/DDBJ databases">
        <title>Massive genome expansion in bonnet fungi (Mycena s.s.) driven by repeated elements and novel gene families across ecological guilds.</title>
        <authorList>
            <consortium name="Lawrence Berkeley National Laboratory"/>
            <person name="Harder C.B."/>
            <person name="Miyauchi S."/>
            <person name="Viragh M."/>
            <person name="Kuo A."/>
            <person name="Thoen E."/>
            <person name="Andreopoulos B."/>
            <person name="Lu D."/>
            <person name="Skrede I."/>
            <person name="Drula E."/>
            <person name="Henrissat B."/>
            <person name="Morin E."/>
            <person name="Kohler A."/>
            <person name="Barry K."/>
            <person name="LaButti K."/>
            <person name="Morin E."/>
            <person name="Salamov A."/>
            <person name="Lipzen A."/>
            <person name="Mereny Z."/>
            <person name="Hegedus B."/>
            <person name="Baldrian P."/>
            <person name="Stursova M."/>
            <person name="Weitz H."/>
            <person name="Taylor A."/>
            <person name="Grigoriev I.V."/>
            <person name="Nagy L.G."/>
            <person name="Martin F."/>
            <person name="Kauserud H."/>
        </authorList>
    </citation>
    <scope>NUCLEOTIDE SEQUENCE</scope>
    <source>
        <strain evidence="2">CBHHK200</strain>
    </source>
</reference>
<feature type="region of interest" description="Disordered" evidence="1">
    <location>
        <begin position="62"/>
        <end position="83"/>
    </location>
</feature>
<sequence length="417" mass="43743">MRRVYYGYGTLVRQQSGMEVCAAHVWMPRTVQAGTSRRAAVPGLPALRALIRQGALDADSARKAAASARAPSESETGTCPASEPAAALVRIPRVGRASKLAPRTPRTAQLAADPAHPFSTLDVCGDGTHTHTHTHTHGIRGECETCDTPSRAHSALDADGAHRMRRRTRVRERECRVPALGTGCCPDVHTQRTPLHACDRARLSRRRRTGDEKATGKRVCAHIQAPQPKNEWDGDGMGIEVWGCVGQIEKEGAHLGMRLELVASGIAGGGGDAELTHLALPTHGSQSGSQRGVSGGHVSSGFYAGEGVSEVEALGGGGGGGSGARTSADPMGTQSAHALVMTLTAQDSVVRCVGTRRAPSPHAGTQRARHPRAPIHPRRVRVRANGTWHVLDSAGGGAGGSAAVYTRARAGTKKERM</sequence>
<protein>
    <submittedName>
        <fullName evidence="2">Uncharacterized protein</fullName>
    </submittedName>
</protein>
<comment type="caution">
    <text evidence="2">The sequence shown here is derived from an EMBL/GenBank/DDBJ whole genome shotgun (WGS) entry which is preliminary data.</text>
</comment>
<gene>
    <name evidence="2" type="ORF">C8F04DRAFT_1258085</name>
</gene>
<evidence type="ECO:0000313" key="3">
    <source>
        <dbReference type="Proteomes" id="UP001218188"/>
    </source>
</evidence>
<organism evidence="2 3">
    <name type="scientific">Mycena alexandri</name>
    <dbReference type="NCBI Taxonomy" id="1745969"/>
    <lineage>
        <taxon>Eukaryota</taxon>
        <taxon>Fungi</taxon>
        <taxon>Dikarya</taxon>
        <taxon>Basidiomycota</taxon>
        <taxon>Agaricomycotina</taxon>
        <taxon>Agaricomycetes</taxon>
        <taxon>Agaricomycetidae</taxon>
        <taxon>Agaricales</taxon>
        <taxon>Marasmiineae</taxon>
        <taxon>Mycenaceae</taxon>
        <taxon>Mycena</taxon>
    </lineage>
</organism>
<dbReference type="EMBL" id="JARJCM010000044">
    <property type="protein sequence ID" value="KAJ7036240.1"/>
    <property type="molecule type" value="Genomic_DNA"/>
</dbReference>
<evidence type="ECO:0000256" key="1">
    <source>
        <dbReference type="SAM" id="MobiDB-lite"/>
    </source>
</evidence>
<dbReference type="Proteomes" id="UP001218188">
    <property type="component" value="Unassembled WGS sequence"/>
</dbReference>
<name>A0AAD6SYN4_9AGAR</name>